<name>A0ABR3FFK0_9AGAR</name>
<dbReference type="Proteomes" id="UP001465976">
    <property type="component" value="Unassembled WGS sequence"/>
</dbReference>
<proteinExistence type="predicted"/>
<protein>
    <recommendedName>
        <fullName evidence="3">P-loop containing nucleoside triphosphate hydrolase protein</fullName>
    </recommendedName>
</protein>
<dbReference type="SUPFAM" id="SSF52540">
    <property type="entry name" value="P-loop containing nucleoside triphosphate hydrolases"/>
    <property type="match status" value="1"/>
</dbReference>
<reference evidence="1 2" key="1">
    <citation type="submission" date="2024-02" db="EMBL/GenBank/DDBJ databases">
        <title>A draft genome for the cacao thread blight pathogen Marasmius crinis-equi.</title>
        <authorList>
            <person name="Cohen S.P."/>
            <person name="Baruah I.K."/>
            <person name="Amoako-Attah I."/>
            <person name="Bukari Y."/>
            <person name="Meinhardt L.W."/>
            <person name="Bailey B.A."/>
        </authorList>
    </citation>
    <scope>NUCLEOTIDE SEQUENCE [LARGE SCALE GENOMIC DNA]</scope>
    <source>
        <strain evidence="1 2">GH-76</strain>
    </source>
</reference>
<evidence type="ECO:0000313" key="1">
    <source>
        <dbReference type="EMBL" id="KAL0573838.1"/>
    </source>
</evidence>
<sequence>MEKESEALAIHLLRLLEWKRPSSRLLIGICGIPASGKMSLTDLLLKEIDRLLPEYRERTKEENLRAVVIGLDGWHLTRAQLEEFPNPQLARDRRGIHWTFDSAAYLEFVRALQKEITPSTPIIKAPSFDHAKKDPEPDTVFIHPYHRIVIIEGLYTTLDVDSWGDAARLLDERWYLELSIEEAQQRLVKRHVKSGVAKDEKEAVWRAENNDMPNGRFVIANMLEPTRIIKSVSDPVLSRAAKK</sequence>
<organism evidence="1 2">
    <name type="scientific">Marasmius crinis-equi</name>
    <dbReference type="NCBI Taxonomy" id="585013"/>
    <lineage>
        <taxon>Eukaryota</taxon>
        <taxon>Fungi</taxon>
        <taxon>Dikarya</taxon>
        <taxon>Basidiomycota</taxon>
        <taxon>Agaricomycotina</taxon>
        <taxon>Agaricomycetes</taxon>
        <taxon>Agaricomycetidae</taxon>
        <taxon>Agaricales</taxon>
        <taxon>Marasmiineae</taxon>
        <taxon>Marasmiaceae</taxon>
        <taxon>Marasmius</taxon>
    </lineage>
</organism>
<dbReference type="Gene3D" id="3.40.50.300">
    <property type="entry name" value="P-loop containing nucleotide triphosphate hydrolases"/>
    <property type="match status" value="1"/>
</dbReference>
<comment type="caution">
    <text evidence="1">The sequence shown here is derived from an EMBL/GenBank/DDBJ whole genome shotgun (WGS) entry which is preliminary data.</text>
</comment>
<dbReference type="PANTHER" id="PTHR10285">
    <property type="entry name" value="URIDINE KINASE"/>
    <property type="match status" value="1"/>
</dbReference>
<accession>A0ABR3FFK0</accession>
<dbReference type="InterPro" id="IPR027417">
    <property type="entry name" value="P-loop_NTPase"/>
</dbReference>
<evidence type="ECO:0008006" key="3">
    <source>
        <dbReference type="Google" id="ProtNLM"/>
    </source>
</evidence>
<dbReference type="EMBL" id="JBAHYK010000455">
    <property type="protein sequence ID" value="KAL0573838.1"/>
    <property type="molecule type" value="Genomic_DNA"/>
</dbReference>
<evidence type="ECO:0000313" key="2">
    <source>
        <dbReference type="Proteomes" id="UP001465976"/>
    </source>
</evidence>
<gene>
    <name evidence="1" type="ORF">V5O48_008102</name>
</gene>
<keyword evidence="2" id="KW-1185">Reference proteome</keyword>